<proteinExistence type="predicted"/>
<keyword evidence="3" id="KW-1185">Reference proteome</keyword>
<feature type="domain" description="DUF1279" evidence="1">
    <location>
        <begin position="91"/>
        <end position="213"/>
    </location>
</feature>
<dbReference type="EMBL" id="VCAU01000157">
    <property type="protein sequence ID" value="KAF9883603.1"/>
    <property type="molecule type" value="Genomic_DNA"/>
</dbReference>
<dbReference type="PANTHER" id="PTHR21377:SF0">
    <property type="entry name" value="PROTEIN FAM210B, MITOCHONDRIAL"/>
    <property type="match status" value="1"/>
</dbReference>
<name>A0AAD4GPQ6_ASPNN</name>
<gene>
    <name evidence="2" type="ORF">FE257_003156</name>
</gene>
<dbReference type="Proteomes" id="UP001194746">
    <property type="component" value="Unassembled WGS sequence"/>
</dbReference>
<dbReference type="InterPro" id="IPR045866">
    <property type="entry name" value="FAM210A/B-like"/>
</dbReference>
<dbReference type="Pfam" id="PF06916">
    <property type="entry name" value="FAM210A-B_dom"/>
    <property type="match status" value="1"/>
</dbReference>
<sequence length="234" mass="25794">MGLSQHMTPQIIRSNFRMSSPTLMSATVRRSFCSTNNASAFPSRFFSSSWMRSAGSSRAQSQSTTFRRFFNSSRPRYSNTSHPGKPASLSQRLKMLSKEYGWSALGVYLLLSAMDFPICFAAVHFVGADRMGHYEQVVVDTFKAAVGTVMPSVQEAQATEEAVAGDAADDQSVTKAEKKTGEEASLWTQIVIAYAIHKSLIFIRVPLTAAITPKVVKALRHWGWDLVKGKPKGM</sequence>
<dbReference type="PANTHER" id="PTHR21377">
    <property type="entry name" value="PROTEIN FAM210B, MITOCHONDRIAL"/>
    <property type="match status" value="1"/>
</dbReference>
<dbReference type="AlphaFoldDB" id="A0AAD4GPQ6"/>
<dbReference type="GO" id="GO:0005739">
    <property type="term" value="C:mitochondrion"/>
    <property type="evidence" value="ECO:0007669"/>
    <property type="project" value="TreeGrafter"/>
</dbReference>
<protein>
    <recommendedName>
        <fullName evidence="1">DUF1279 domain-containing protein</fullName>
    </recommendedName>
</protein>
<evidence type="ECO:0000313" key="3">
    <source>
        <dbReference type="Proteomes" id="UP001194746"/>
    </source>
</evidence>
<organism evidence="2 3">
    <name type="scientific">Aspergillus nanangensis</name>
    <dbReference type="NCBI Taxonomy" id="2582783"/>
    <lineage>
        <taxon>Eukaryota</taxon>
        <taxon>Fungi</taxon>
        <taxon>Dikarya</taxon>
        <taxon>Ascomycota</taxon>
        <taxon>Pezizomycotina</taxon>
        <taxon>Eurotiomycetes</taxon>
        <taxon>Eurotiomycetidae</taxon>
        <taxon>Eurotiales</taxon>
        <taxon>Aspergillaceae</taxon>
        <taxon>Aspergillus</taxon>
        <taxon>Aspergillus subgen. Circumdati</taxon>
    </lineage>
</organism>
<accession>A0AAD4GPQ6</accession>
<dbReference type="Gene3D" id="3.30.390.50">
    <property type="entry name" value="CO dehydrogenase flavoprotein, C-terminal domain"/>
    <property type="match status" value="1"/>
</dbReference>
<reference evidence="2" key="2">
    <citation type="submission" date="2020-02" db="EMBL/GenBank/DDBJ databases">
        <authorList>
            <person name="Gilchrist C.L.M."/>
            <person name="Chooi Y.-H."/>
        </authorList>
    </citation>
    <scope>NUCLEOTIDE SEQUENCE</scope>
    <source>
        <strain evidence="2">MST-FP2251</strain>
    </source>
</reference>
<evidence type="ECO:0000259" key="1">
    <source>
        <dbReference type="Pfam" id="PF06916"/>
    </source>
</evidence>
<evidence type="ECO:0000313" key="2">
    <source>
        <dbReference type="EMBL" id="KAF9883603.1"/>
    </source>
</evidence>
<reference evidence="2" key="1">
    <citation type="journal article" date="2019" name="Beilstein J. Org. Chem.">
        <title>Nanangenines: drimane sesquiterpenoids as the dominant metabolite cohort of a novel Australian fungus, Aspergillus nanangensis.</title>
        <authorList>
            <person name="Lacey H.J."/>
            <person name="Gilchrist C.L.M."/>
            <person name="Crombie A."/>
            <person name="Kalaitzis J.A."/>
            <person name="Vuong D."/>
            <person name="Rutledge P.J."/>
            <person name="Turner P."/>
            <person name="Pitt J.I."/>
            <person name="Lacey E."/>
            <person name="Chooi Y.H."/>
            <person name="Piggott A.M."/>
        </authorList>
    </citation>
    <scope>NUCLEOTIDE SEQUENCE</scope>
    <source>
        <strain evidence="2">MST-FP2251</strain>
    </source>
</reference>
<comment type="caution">
    <text evidence="2">The sequence shown here is derived from an EMBL/GenBank/DDBJ whole genome shotgun (WGS) entry which is preliminary data.</text>
</comment>
<dbReference type="InterPro" id="IPR009688">
    <property type="entry name" value="FAM210A/B-like_dom"/>
</dbReference>